<reference evidence="1" key="1">
    <citation type="journal article" date="2019" name="bioRxiv">
        <title>The Genome of the Zebra Mussel, Dreissena polymorpha: A Resource for Invasive Species Research.</title>
        <authorList>
            <person name="McCartney M.A."/>
            <person name="Auch B."/>
            <person name="Kono T."/>
            <person name="Mallez S."/>
            <person name="Zhang Y."/>
            <person name="Obille A."/>
            <person name="Becker A."/>
            <person name="Abrahante J.E."/>
            <person name="Garbe J."/>
            <person name="Badalamenti J.P."/>
            <person name="Herman A."/>
            <person name="Mangelson H."/>
            <person name="Liachko I."/>
            <person name="Sullivan S."/>
            <person name="Sone E.D."/>
            <person name="Koren S."/>
            <person name="Silverstein K.A.T."/>
            <person name="Beckman K.B."/>
            <person name="Gohl D.M."/>
        </authorList>
    </citation>
    <scope>NUCLEOTIDE SEQUENCE</scope>
    <source>
        <strain evidence="1">Duluth1</strain>
        <tissue evidence="1">Whole animal</tissue>
    </source>
</reference>
<dbReference type="Proteomes" id="UP000828390">
    <property type="component" value="Unassembled WGS sequence"/>
</dbReference>
<comment type="caution">
    <text evidence="1">The sequence shown here is derived from an EMBL/GenBank/DDBJ whole genome shotgun (WGS) entry which is preliminary data.</text>
</comment>
<evidence type="ECO:0000313" key="2">
    <source>
        <dbReference type="Proteomes" id="UP000828390"/>
    </source>
</evidence>
<organism evidence="1 2">
    <name type="scientific">Dreissena polymorpha</name>
    <name type="common">Zebra mussel</name>
    <name type="synonym">Mytilus polymorpha</name>
    <dbReference type="NCBI Taxonomy" id="45954"/>
    <lineage>
        <taxon>Eukaryota</taxon>
        <taxon>Metazoa</taxon>
        <taxon>Spiralia</taxon>
        <taxon>Lophotrochozoa</taxon>
        <taxon>Mollusca</taxon>
        <taxon>Bivalvia</taxon>
        <taxon>Autobranchia</taxon>
        <taxon>Heteroconchia</taxon>
        <taxon>Euheterodonta</taxon>
        <taxon>Imparidentia</taxon>
        <taxon>Neoheterodontei</taxon>
        <taxon>Myida</taxon>
        <taxon>Dreissenoidea</taxon>
        <taxon>Dreissenidae</taxon>
        <taxon>Dreissena</taxon>
    </lineage>
</organism>
<keyword evidence="2" id="KW-1185">Reference proteome</keyword>
<dbReference type="AlphaFoldDB" id="A0A9D4S1S8"/>
<dbReference type="EMBL" id="JAIWYP010000001">
    <property type="protein sequence ID" value="KAH3887355.1"/>
    <property type="molecule type" value="Genomic_DNA"/>
</dbReference>
<reference evidence="1" key="2">
    <citation type="submission" date="2020-11" db="EMBL/GenBank/DDBJ databases">
        <authorList>
            <person name="McCartney M.A."/>
            <person name="Auch B."/>
            <person name="Kono T."/>
            <person name="Mallez S."/>
            <person name="Becker A."/>
            <person name="Gohl D.M."/>
            <person name="Silverstein K.A.T."/>
            <person name="Koren S."/>
            <person name="Bechman K.B."/>
            <person name="Herman A."/>
            <person name="Abrahante J.E."/>
            <person name="Garbe J."/>
        </authorList>
    </citation>
    <scope>NUCLEOTIDE SEQUENCE</scope>
    <source>
        <strain evidence="1">Duluth1</strain>
        <tissue evidence="1">Whole animal</tissue>
    </source>
</reference>
<sequence>MGLLWPSSPENYYTPLQSSLQSHVSFVWMLKTTSHQQMKVQSRSLSIFIDLEDGQGGSFKF</sequence>
<gene>
    <name evidence="1" type="ORF">DPMN_011371</name>
</gene>
<proteinExistence type="predicted"/>
<name>A0A9D4S1S8_DREPO</name>
<evidence type="ECO:0000313" key="1">
    <source>
        <dbReference type="EMBL" id="KAH3887355.1"/>
    </source>
</evidence>
<protein>
    <submittedName>
        <fullName evidence="1">Uncharacterized protein</fullName>
    </submittedName>
</protein>
<accession>A0A9D4S1S8</accession>